<dbReference type="EMBL" id="BMAO01038258">
    <property type="protein sequence ID" value="GFR23627.1"/>
    <property type="molecule type" value="Genomic_DNA"/>
</dbReference>
<name>A0A8X6HGZ7_TRICU</name>
<gene>
    <name evidence="1" type="primary">AVEN_92787_1</name>
    <name evidence="1" type="ORF">TNCT_514401</name>
</gene>
<dbReference type="OrthoDB" id="6621660at2759"/>
<dbReference type="Proteomes" id="UP000887116">
    <property type="component" value="Unassembled WGS sequence"/>
</dbReference>
<protein>
    <submittedName>
        <fullName evidence="1">Integrase catalytic domain-containing protein</fullName>
    </submittedName>
</protein>
<proteinExistence type="predicted"/>
<dbReference type="AlphaFoldDB" id="A0A8X6HGZ7"/>
<reference evidence="1" key="1">
    <citation type="submission" date="2020-07" db="EMBL/GenBank/DDBJ databases">
        <title>Multicomponent nature underlies the extraordinary mechanical properties of spider dragline silk.</title>
        <authorList>
            <person name="Kono N."/>
            <person name="Nakamura H."/>
            <person name="Mori M."/>
            <person name="Yoshida Y."/>
            <person name="Ohtoshi R."/>
            <person name="Malay A.D."/>
            <person name="Moran D.A.P."/>
            <person name="Tomita M."/>
            <person name="Numata K."/>
            <person name="Arakawa K."/>
        </authorList>
    </citation>
    <scope>NUCLEOTIDE SEQUENCE</scope>
</reference>
<evidence type="ECO:0000313" key="1">
    <source>
        <dbReference type="EMBL" id="GFR23627.1"/>
    </source>
</evidence>
<evidence type="ECO:0000313" key="2">
    <source>
        <dbReference type="Proteomes" id="UP000887116"/>
    </source>
</evidence>
<accession>A0A8X6HGZ7</accession>
<dbReference type="CDD" id="cd00303">
    <property type="entry name" value="retropepsin_like"/>
    <property type="match status" value="1"/>
</dbReference>
<dbReference type="InterPro" id="IPR021109">
    <property type="entry name" value="Peptidase_aspartic_dom_sf"/>
</dbReference>
<dbReference type="Gene3D" id="2.40.70.10">
    <property type="entry name" value="Acid Proteases"/>
    <property type="match status" value="1"/>
</dbReference>
<dbReference type="Pfam" id="PF13650">
    <property type="entry name" value="Asp_protease_2"/>
    <property type="match status" value="1"/>
</dbReference>
<organism evidence="1 2">
    <name type="scientific">Trichonephila clavata</name>
    <name type="common">Joro spider</name>
    <name type="synonym">Nephila clavata</name>
    <dbReference type="NCBI Taxonomy" id="2740835"/>
    <lineage>
        <taxon>Eukaryota</taxon>
        <taxon>Metazoa</taxon>
        <taxon>Ecdysozoa</taxon>
        <taxon>Arthropoda</taxon>
        <taxon>Chelicerata</taxon>
        <taxon>Arachnida</taxon>
        <taxon>Araneae</taxon>
        <taxon>Araneomorphae</taxon>
        <taxon>Entelegynae</taxon>
        <taxon>Araneoidea</taxon>
        <taxon>Nephilidae</taxon>
        <taxon>Trichonephila</taxon>
    </lineage>
</organism>
<sequence>MLESLEYKVDPTSDTLLMHMILFKLDTNSRTWFERTFPTDVIPRLDELLQFLATQARSITSSFTKRNVQRKMTLVASNAQSQCPLCNGDHTLSRCLLDSGSQASLITNECIERLGLRKEKANARISCFGASDTRINGIAEVQFTPHFSSQNSFHASVYVINKIVAFYKSSPIDVLLGVDLTLPLLRGQTLSMGKDKPFAIRSELGWIIGGRQILVGKILSK</sequence>
<comment type="caution">
    <text evidence="1">The sequence shown here is derived from an EMBL/GenBank/DDBJ whole genome shotgun (WGS) entry which is preliminary data.</text>
</comment>
<keyword evidence="2" id="KW-1185">Reference proteome</keyword>
<dbReference type="SUPFAM" id="SSF50630">
    <property type="entry name" value="Acid proteases"/>
    <property type="match status" value="1"/>
</dbReference>